<gene>
    <name evidence="1" type="ORF">A2165_02795</name>
</gene>
<reference evidence="1 2" key="1">
    <citation type="journal article" date="2016" name="Nat. Commun.">
        <title>Thousands of microbial genomes shed light on interconnected biogeochemical processes in an aquifer system.</title>
        <authorList>
            <person name="Anantharaman K."/>
            <person name="Brown C.T."/>
            <person name="Hug L.A."/>
            <person name="Sharon I."/>
            <person name="Castelle C.J."/>
            <person name="Probst A.J."/>
            <person name="Thomas B.C."/>
            <person name="Singh A."/>
            <person name="Wilkins M.J."/>
            <person name="Karaoz U."/>
            <person name="Brodie E.L."/>
            <person name="Williams K.H."/>
            <person name="Hubbard S.S."/>
            <person name="Banfield J.F."/>
        </authorList>
    </citation>
    <scope>NUCLEOTIDE SEQUENCE [LARGE SCALE GENOMIC DNA]</scope>
</reference>
<evidence type="ECO:0000313" key="2">
    <source>
        <dbReference type="Proteomes" id="UP000179252"/>
    </source>
</evidence>
<organism evidence="1 2">
    <name type="scientific">Candidatus Curtissbacteria bacterium RBG_13_40_7</name>
    <dbReference type="NCBI Taxonomy" id="1797706"/>
    <lineage>
        <taxon>Bacteria</taxon>
        <taxon>Candidatus Curtissiibacteriota</taxon>
    </lineage>
</organism>
<accession>A0A1F5FWJ2</accession>
<proteinExistence type="predicted"/>
<dbReference type="Proteomes" id="UP000179252">
    <property type="component" value="Unassembled WGS sequence"/>
</dbReference>
<comment type="caution">
    <text evidence="1">The sequence shown here is derived from an EMBL/GenBank/DDBJ whole genome shotgun (WGS) entry which is preliminary data.</text>
</comment>
<name>A0A1F5FWJ2_9BACT</name>
<evidence type="ECO:0000313" key="1">
    <source>
        <dbReference type="EMBL" id="OGD83981.1"/>
    </source>
</evidence>
<protein>
    <submittedName>
        <fullName evidence="1">Uncharacterized protein</fullName>
    </submittedName>
</protein>
<dbReference type="AlphaFoldDB" id="A0A1F5FWJ2"/>
<sequence length="203" mass="23131">MFKLKVGSIHAILLVLVVLVVLASITVFASDAIEEKRPLEFVSSLITKPCTQINCKGYRIVWETPQVSLKTNGFYIKVNGKTFTGNSQSTIRSDPGNPTYTTLEVEWKEKNVPMRLYMYFSADGTNWKVTEVRTYNGKNPGDWVIYNGFEGRRLGQSLTGTLRLVSQSQQPNKWYSKFNRRPAPEGEIVFKDINLLPFRNLVQ</sequence>
<dbReference type="EMBL" id="MFAU01000034">
    <property type="protein sequence ID" value="OGD83981.1"/>
    <property type="molecule type" value="Genomic_DNA"/>
</dbReference>